<dbReference type="Gene3D" id="3.90.950.20">
    <property type="entry name" value="CinA-like"/>
    <property type="match status" value="1"/>
</dbReference>
<dbReference type="NCBIfam" id="TIGR00199">
    <property type="entry name" value="PncC_domain"/>
    <property type="match status" value="1"/>
</dbReference>
<dbReference type="SUPFAM" id="SSF142433">
    <property type="entry name" value="CinA-like"/>
    <property type="match status" value="1"/>
</dbReference>
<accession>A0A2N9JF00</accession>
<name>A0A2N9JF00_9ACTN</name>
<proteinExistence type="predicted"/>
<dbReference type="Proteomes" id="UP000238164">
    <property type="component" value="Chromosome 1"/>
</dbReference>
<gene>
    <name evidence="2" type="ORF">MPLG2_1641</name>
</gene>
<dbReference type="InterPro" id="IPR008136">
    <property type="entry name" value="CinA_C"/>
</dbReference>
<sequence length="175" mass="18472">MSEKPLAQIVGETLVTRQLTLSTSESITGGQLGATITSVPGASRYYLGGVVVYDTEQKARIGGVSRSVLKSHGVISEQTAIEMVMGVQELTGSDYALATSGVAGPDPQEGHPPGEVWIAAVGPRVGTHEPSPLALRYEFGGDRLQIRDQTVSAALTMLLSLLDPAEREQNGRVTR</sequence>
<dbReference type="InterPro" id="IPR036653">
    <property type="entry name" value="CinA-like_C"/>
</dbReference>
<dbReference type="OrthoDB" id="1253990at2"/>
<reference evidence="2 3" key="1">
    <citation type="submission" date="2018-02" db="EMBL/GenBank/DDBJ databases">
        <authorList>
            <person name="Cohen D.B."/>
            <person name="Kent A.D."/>
        </authorList>
    </citation>
    <scope>NUCLEOTIDE SEQUENCE [LARGE SCALE GENOMIC DNA]</scope>
    <source>
        <strain evidence="2">1</strain>
    </source>
</reference>
<dbReference type="KEGG" id="mgg:MPLG2_1641"/>
<evidence type="ECO:0000313" key="3">
    <source>
        <dbReference type="Proteomes" id="UP000238164"/>
    </source>
</evidence>
<organism evidence="2 3">
    <name type="scientific">Micropruina glycogenica</name>
    <dbReference type="NCBI Taxonomy" id="75385"/>
    <lineage>
        <taxon>Bacteria</taxon>
        <taxon>Bacillati</taxon>
        <taxon>Actinomycetota</taxon>
        <taxon>Actinomycetes</taxon>
        <taxon>Propionibacteriales</taxon>
        <taxon>Nocardioidaceae</taxon>
        <taxon>Micropruina</taxon>
    </lineage>
</organism>
<protein>
    <recommendedName>
        <fullName evidence="1">CinA C-terminal domain-containing protein</fullName>
    </recommendedName>
</protein>
<evidence type="ECO:0000313" key="2">
    <source>
        <dbReference type="EMBL" id="SPD86677.1"/>
    </source>
</evidence>
<evidence type="ECO:0000259" key="1">
    <source>
        <dbReference type="Pfam" id="PF02464"/>
    </source>
</evidence>
<dbReference type="Pfam" id="PF02464">
    <property type="entry name" value="CinA"/>
    <property type="match status" value="1"/>
</dbReference>
<feature type="domain" description="CinA C-terminal" evidence="1">
    <location>
        <begin position="4"/>
        <end position="161"/>
    </location>
</feature>
<dbReference type="AlphaFoldDB" id="A0A2N9JF00"/>
<keyword evidence="3" id="KW-1185">Reference proteome</keyword>
<dbReference type="RefSeq" id="WP_105185582.1">
    <property type="nucleotide sequence ID" value="NZ_BAAAGO010000007.1"/>
</dbReference>
<dbReference type="EMBL" id="LT985188">
    <property type="protein sequence ID" value="SPD86677.1"/>
    <property type="molecule type" value="Genomic_DNA"/>
</dbReference>